<dbReference type="InterPro" id="IPR038726">
    <property type="entry name" value="PDDEXK_AddAB-type"/>
</dbReference>
<organism evidence="2 3">
    <name type="scientific">Deinococcus aerophilus</name>
    <dbReference type="NCBI Taxonomy" id="522488"/>
    <lineage>
        <taxon>Bacteria</taxon>
        <taxon>Thermotogati</taxon>
        <taxon>Deinococcota</taxon>
        <taxon>Deinococci</taxon>
        <taxon>Deinococcales</taxon>
        <taxon>Deinococcaceae</taxon>
        <taxon>Deinococcus</taxon>
    </lineage>
</organism>
<protein>
    <recommendedName>
        <fullName evidence="1">PD-(D/E)XK endonuclease-like domain-containing protein</fullName>
    </recommendedName>
</protein>
<dbReference type="Pfam" id="PF12705">
    <property type="entry name" value="PDDEXK_1"/>
    <property type="match status" value="1"/>
</dbReference>
<reference evidence="3" key="1">
    <citation type="journal article" date="2019" name="Int. J. Syst. Evol. Microbiol.">
        <title>The Global Catalogue of Microorganisms (GCM) 10K type strain sequencing project: providing services to taxonomists for standard genome sequencing and annotation.</title>
        <authorList>
            <consortium name="The Broad Institute Genomics Platform"/>
            <consortium name="The Broad Institute Genome Sequencing Center for Infectious Disease"/>
            <person name="Wu L."/>
            <person name="Ma J."/>
        </authorList>
    </citation>
    <scope>NUCLEOTIDE SEQUENCE [LARGE SCALE GENOMIC DNA]</scope>
    <source>
        <strain evidence="3">JCM 15443</strain>
    </source>
</reference>
<dbReference type="Proteomes" id="UP000661918">
    <property type="component" value="Unassembled WGS sequence"/>
</dbReference>
<evidence type="ECO:0000259" key="1">
    <source>
        <dbReference type="Pfam" id="PF12705"/>
    </source>
</evidence>
<dbReference type="EMBL" id="BMOM01000008">
    <property type="protein sequence ID" value="GGM06664.1"/>
    <property type="molecule type" value="Genomic_DNA"/>
</dbReference>
<dbReference type="RefSeq" id="WP_188902755.1">
    <property type="nucleotide sequence ID" value="NZ_BMOM01000008.1"/>
</dbReference>
<evidence type="ECO:0000313" key="3">
    <source>
        <dbReference type="Proteomes" id="UP000661918"/>
    </source>
</evidence>
<evidence type="ECO:0000313" key="2">
    <source>
        <dbReference type="EMBL" id="GGM06664.1"/>
    </source>
</evidence>
<keyword evidence="3" id="KW-1185">Reference proteome</keyword>
<dbReference type="InterPro" id="IPR011604">
    <property type="entry name" value="PDDEXK-like_dom_sf"/>
</dbReference>
<comment type="caution">
    <text evidence="2">The sequence shown here is derived from an EMBL/GenBank/DDBJ whole genome shotgun (WGS) entry which is preliminary data.</text>
</comment>
<dbReference type="Gene3D" id="3.90.320.10">
    <property type="match status" value="1"/>
</dbReference>
<proteinExistence type="predicted"/>
<feature type="domain" description="PD-(D/E)XK endonuclease-like" evidence="1">
    <location>
        <begin position="5"/>
        <end position="229"/>
    </location>
</feature>
<sequence length="288" mass="32971">MTQSMEDFITDAFEQNYERIRLETGRAVTPNIKEAAREQVLLYYRRMRDVADGVTDTEVKLTLPEQRTPQQRKFTLEGVVDIVREGDRTTMYDVKTHLDADAAAGQLDQYVQQLNLYAHIWQGLRGEALDETAIIATRPTRELRQALRSGDDRVIDAAILKWRPCLNIPLDEHAVEDTVQRFGTVVDRIEERHFMPPAVEKLKAPIRPGARQPFGTAVCANCDVRFTCDSYRQFRLQTTPGMNPERVLQDAMNEYAASSEQGQWVDANMETLNRDRLPDAEDIDRGDV</sequence>
<gene>
    <name evidence="2" type="ORF">GCM10010841_13630</name>
</gene>
<name>A0ABQ2GPE9_9DEIO</name>
<accession>A0ABQ2GPE9</accession>